<name>A0ABR1EP68_NECAM</name>
<sequence>MIEAKRRRRWPHQYEYCIKHWTCNVILLKWMSSDGKMRTSSDFDNLGSLGSIYKLRRRKRNPKSFYMLIVADFNAEISYTWADYNHVV</sequence>
<evidence type="ECO:0008006" key="3">
    <source>
        <dbReference type="Google" id="ProtNLM"/>
    </source>
</evidence>
<comment type="caution">
    <text evidence="1">The sequence shown here is derived from an EMBL/GenBank/DDBJ whole genome shotgun (WGS) entry which is preliminary data.</text>
</comment>
<organism evidence="1 2">
    <name type="scientific">Necator americanus</name>
    <name type="common">Human hookworm</name>
    <dbReference type="NCBI Taxonomy" id="51031"/>
    <lineage>
        <taxon>Eukaryota</taxon>
        <taxon>Metazoa</taxon>
        <taxon>Ecdysozoa</taxon>
        <taxon>Nematoda</taxon>
        <taxon>Chromadorea</taxon>
        <taxon>Rhabditida</taxon>
        <taxon>Rhabditina</taxon>
        <taxon>Rhabditomorpha</taxon>
        <taxon>Strongyloidea</taxon>
        <taxon>Ancylostomatidae</taxon>
        <taxon>Bunostominae</taxon>
        <taxon>Necator</taxon>
    </lineage>
</organism>
<protein>
    <recommendedName>
        <fullName evidence="3">PiggyBac transposable element-derived protein domain-containing protein</fullName>
    </recommendedName>
</protein>
<accession>A0ABR1EP68</accession>
<proteinExistence type="predicted"/>
<evidence type="ECO:0000313" key="2">
    <source>
        <dbReference type="Proteomes" id="UP001303046"/>
    </source>
</evidence>
<keyword evidence="2" id="KW-1185">Reference proteome</keyword>
<dbReference type="Proteomes" id="UP001303046">
    <property type="component" value="Unassembled WGS sequence"/>
</dbReference>
<reference evidence="1 2" key="1">
    <citation type="submission" date="2023-08" db="EMBL/GenBank/DDBJ databases">
        <title>A Necator americanus chromosomal reference genome.</title>
        <authorList>
            <person name="Ilik V."/>
            <person name="Petrzelkova K.J."/>
            <person name="Pardy F."/>
            <person name="Fuh T."/>
            <person name="Niatou-Singa F.S."/>
            <person name="Gouil Q."/>
            <person name="Baker L."/>
            <person name="Ritchie M.E."/>
            <person name="Jex A.R."/>
            <person name="Gazzola D."/>
            <person name="Li H."/>
            <person name="Toshio Fujiwara R."/>
            <person name="Zhan B."/>
            <person name="Aroian R.V."/>
            <person name="Pafco B."/>
            <person name="Schwarz E.M."/>
        </authorList>
    </citation>
    <scope>NUCLEOTIDE SEQUENCE [LARGE SCALE GENOMIC DNA]</scope>
    <source>
        <strain evidence="1 2">Aroian</strain>
        <tissue evidence="1">Whole animal</tissue>
    </source>
</reference>
<gene>
    <name evidence="1" type="primary">Necator_chrX.g24262</name>
    <name evidence="1" type="ORF">RB195_024097</name>
</gene>
<evidence type="ECO:0000313" key="1">
    <source>
        <dbReference type="EMBL" id="KAK6763646.1"/>
    </source>
</evidence>
<dbReference type="EMBL" id="JAVFWL010000006">
    <property type="protein sequence ID" value="KAK6763646.1"/>
    <property type="molecule type" value="Genomic_DNA"/>
</dbReference>